<name>A0ABS3Q9H5_9BACT</name>
<dbReference type="RefSeq" id="WP_208173166.1">
    <property type="nucleotide sequence ID" value="NZ_JAGETZ010000001.1"/>
</dbReference>
<proteinExistence type="predicted"/>
<protein>
    <submittedName>
        <fullName evidence="2">Uncharacterized protein</fullName>
    </submittedName>
</protein>
<evidence type="ECO:0000256" key="1">
    <source>
        <dbReference type="SAM" id="SignalP"/>
    </source>
</evidence>
<accession>A0ABS3Q9H5</accession>
<feature type="chain" id="PRO_5046188667" evidence="1">
    <location>
        <begin position="20"/>
        <end position="162"/>
    </location>
</feature>
<dbReference type="EMBL" id="JAGETZ010000001">
    <property type="protein sequence ID" value="MBO2007628.1"/>
    <property type="molecule type" value="Genomic_DNA"/>
</dbReference>
<feature type="signal peptide" evidence="1">
    <location>
        <begin position="1"/>
        <end position="19"/>
    </location>
</feature>
<evidence type="ECO:0000313" key="2">
    <source>
        <dbReference type="EMBL" id="MBO2007628.1"/>
    </source>
</evidence>
<organism evidence="2 3">
    <name type="scientific">Hymenobacter negativus</name>
    <dbReference type="NCBI Taxonomy" id="2795026"/>
    <lineage>
        <taxon>Bacteria</taxon>
        <taxon>Pseudomonadati</taxon>
        <taxon>Bacteroidota</taxon>
        <taxon>Cytophagia</taxon>
        <taxon>Cytophagales</taxon>
        <taxon>Hymenobacteraceae</taxon>
        <taxon>Hymenobacter</taxon>
    </lineage>
</organism>
<sequence>MRYSLLAIPLALLLGCASTEQPVVETPSVTTATPTINRAFDVPALLGMNADQIARPLVSQSIRPDHDQTPRQSAAGTTEALYTYWRDTTALEVSYDPSTLKVNSYFIKTKSGHTADYATLLKLANVSKYDKRLTIEPIASADNPSVYTGVKLTPAEMSASTQ</sequence>
<keyword evidence="1" id="KW-0732">Signal</keyword>
<evidence type="ECO:0000313" key="3">
    <source>
        <dbReference type="Proteomes" id="UP000664369"/>
    </source>
</evidence>
<reference evidence="2 3" key="1">
    <citation type="submission" date="2021-03" db="EMBL/GenBank/DDBJ databases">
        <authorList>
            <person name="Kim M.K."/>
        </authorList>
    </citation>
    <scope>NUCLEOTIDE SEQUENCE [LARGE SCALE GENOMIC DNA]</scope>
    <source>
        <strain evidence="2 3">BT442</strain>
    </source>
</reference>
<gene>
    <name evidence="2" type="ORF">J4E00_01100</name>
</gene>
<dbReference type="Proteomes" id="UP000664369">
    <property type="component" value="Unassembled WGS sequence"/>
</dbReference>
<keyword evidence="3" id="KW-1185">Reference proteome</keyword>
<dbReference type="PROSITE" id="PS51257">
    <property type="entry name" value="PROKAR_LIPOPROTEIN"/>
    <property type="match status" value="1"/>
</dbReference>
<comment type="caution">
    <text evidence="2">The sequence shown here is derived from an EMBL/GenBank/DDBJ whole genome shotgun (WGS) entry which is preliminary data.</text>
</comment>